<sequence length="422" mass="49461">MLASYFLIDNKKIKLDKEQNTITSNLFQDLKFLFRRNTLRRFSTPKNLLDINNLILYNGNDYMVVEKEYGVSTFGKNEKKQSIIKSLQLLNNEDREDFEIVYKLHSSVSGCLLICKNKFIKKHLYKNVFISLVYGKVKGKYNTHNEIKMYLKYIPNSNIMIPVSESSNNINNLQMLTYEVISNTILLNKQNYSLLKIYINANNSKYIKPLLFYSLNTCIVGDNEYINIQKKLKLNSNFVYDLVEKQNKNNNLAYEKKMLLKILHKYNKELKLHLYCFNVTFESHCNKFISIFCKLPKHIKDTLNLFGASSLIKLIDGETENKQNLCLVNETVPNPSITREENVKNKIIQTSKDGSIDENNKFYDAMKDQNRLDEENEELLKEIYSKNDINKRGRKKQRRGVLAKNPNKLTAFDAPIYFTDTQ</sequence>
<protein>
    <recommendedName>
        <fullName evidence="3">Pseudouridine synthase</fullName>
    </recommendedName>
</protein>
<dbReference type="Gene3D" id="3.30.2350.10">
    <property type="entry name" value="Pseudouridine synthase"/>
    <property type="match status" value="1"/>
</dbReference>
<evidence type="ECO:0008006" key="3">
    <source>
        <dbReference type="Google" id="ProtNLM"/>
    </source>
</evidence>
<gene>
    <name evidence="1" type="ORF">YYE_04670</name>
</gene>
<evidence type="ECO:0000313" key="2">
    <source>
        <dbReference type="Proteomes" id="UP000030681"/>
    </source>
</evidence>
<dbReference type="InterPro" id="IPR020103">
    <property type="entry name" value="PsdUridine_synth_cat_dom_sf"/>
</dbReference>
<accession>A0A081I9X8</accession>
<dbReference type="AlphaFoldDB" id="A0A081I9X8"/>
<dbReference type="GO" id="GO:0003723">
    <property type="term" value="F:RNA binding"/>
    <property type="evidence" value="ECO:0007669"/>
    <property type="project" value="InterPro"/>
</dbReference>
<dbReference type="Proteomes" id="UP000030681">
    <property type="component" value="Unassembled WGS sequence"/>
</dbReference>
<dbReference type="EMBL" id="KL446956">
    <property type="protein sequence ID" value="KEG00486.1"/>
    <property type="molecule type" value="Genomic_DNA"/>
</dbReference>
<dbReference type="GO" id="GO:0009982">
    <property type="term" value="F:pseudouridine synthase activity"/>
    <property type="evidence" value="ECO:0007669"/>
    <property type="project" value="InterPro"/>
</dbReference>
<dbReference type="SUPFAM" id="SSF55120">
    <property type="entry name" value="Pseudouridine synthase"/>
    <property type="match status" value="1"/>
</dbReference>
<dbReference type="GO" id="GO:0001522">
    <property type="term" value="P:pseudouridine synthesis"/>
    <property type="evidence" value="ECO:0007669"/>
    <property type="project" value="InterPro"/>
</dbReference>
<reference evidence="1 2" key="1">
    <citation type="submission" date="2013-02" db="EMBL/GenBank/DDBJ databases">
        <title>The Genome Sequence of Plasmodium vinckei vinckei.</title>
        <authorList>
            <consortium name="The Broad Institute Genome Sequencing Platform"/>
            <consortium name="The Broad Institute Genome Sequencing Center for Infectious Disease"/>
            <person name="Neafsey D."/>
            <person name="Cheeseman I."/>
            <person name="Volkman S."/>
            <person name="Adams J."/>
            <person name="Walker B."/>
            <person name="Young S.K."/>
            <person name="Zeng Q."/>
            <person name="Gargeya S."/>
            <person name="Fitzgerald M."/>
            <person name="Haas B."/>
            <person name="Abouelleil A."/>
            <person name="Alvarado L."/>
            <person name="Arachchi H.M."/>
            <person name="Berlin A.M."/>
            <person name="Chapman S.B."/>
            <person name="Dewar J."/>
            <person name="Goldberg J."/>
            <person name="Griggs A."/>
            <person name="Gujja S."/>
            <person name="Hansen M."/>
            <person name="Howarth C."/>
            <person name="Imamovic A."/>
            <person name="Larimer J."/>
            <person name="McCowan C."/>
            <person name="Murphy C."/>
            <person name="Neiman D."/>
            <person name="Pearson M."/>
            <person name="Priest M."/>
            <person name="Roberts A."/>
            <person name="Saif S."/>
            <person name="Shea T."/>
            <person name="Sisk P."/>
            <person name="Sykes S."/>
            <person name="Wortman J."/>
            <person name="Nusbaum C."/>
            <person name="Birren B."/>
        </authorList>
    </citation>
    <scope>NUCLEOTIDE SEQUENCE [LARGE SCALE GENOMIC DNA]</scope>
    <source>
        <strain evidence="2">vinckei</strain>
    </source>
</reference>
<proteinExistence type="predicted"/>
<name>A0A081I9X8_PLAVN</name>
<evidence type="ECO:0000313" key="1">
    <source>
        <dbReference type="EMBL" id="KEG00486.1"/>
    </source>
</evidence>
<organism evidence="1 2">
    <name type="scientific">Plasmodium vinckei vinckei</name>
    <dbReference type="NCBI Taxonomy" id="54757"/>
    <lineage>
        <taxon>Eukaryota</taxon>
        <taxon>Sar</taxon>
        <taxon>Alveolata</taxon>
        <taxon>Apicomplexa</taxon>
        <taxon>Aconoidasida</taxon>
        <taxon>Haemosporida</taxon>
        <taxon>Plasmodiidae</taxon>
        <taxon>Plasmodium</taxon>
        <taxon>Plasmodium (Vinckeia)</taxon>
    </lineage>
</organism>